<dbReference type="InterPro" id="IPR002941">
    <property type="entry name" value="DNA_methylase_N4/N6"/>
</dbReference>
<evidence type="ECO:0000256" key="4">
    <source>
        <dbReference type="ARBA" id="ARBA00047942"/>
    </source>
</evidence>
<evidence type="ECO:0000256" key="3">
    <source>
        <dbReference type="ARBA" id="ARBA00022679"/>
    </source>
</evidence>
<evidence type="ECO:0000259" key="6">
    <source>
        <dbReference type="Pfam" id="PF01555"/>
    </source>
</evidence>
<dbReference type="PANTHER" id="PTHR13370:SF3">
    <property type="entry name" value="TRNA (GUANINE(10)-N2)-METHYLTRANSFERASE HOMOLOG"/>
    <property type="match status" value="1"/>
</dbReference>
<dbReference type="RefSeq" id="WP_138289575.1">
    <property type="nucleotide sequence ID" value="NZ_CP058352.1"/>
</dbReference>
<dbReference type="Pfam" id="PF01555">
    <property type="entry name" value="N6_N4_Mtase"/>
    <property type="match status" value="1"/>
</dbReference>
<accession>A0ABX6QTZ5</accession>
<dbReference type="PANTHER" id="PTHR13370">
    <property type="entry name" value="RNA METHYLASE-RELATED"/>
    <property type="match status" value="1"/>
</dbReference>
<dbReference type="GO" id="GO:0008168">
    <property type="term" value="F:methyltransferase activity"/>
    <property type="evidence" value="ECO:0007669"/>
    <property type="project" value="UniProtKB-KW"/>
</dbReference>
<dbReference type="InterPro" id="IPR029063">
    <property type="entry name" value="SAM-dependent_MTases_sf"/>
</dbReference>
<evidence type="ECO:0000256" key="1">
    <source>
        <dbReference type="ARBA" id="ARBA00006594"/>
    </source>
</evidence>
<gene>
    <name evidence="7" type="ORF">FE840_020740</name>
</gene>
<comment type="catalytic activity">
    <reaction evidence="4">
        <text>a 2'-deoxyadenosine in DNA + S-adenosyl-L-methionine = an N(6)-methyl-2'-deoxyadenosine in DNA + S-adenosyl-L-homocysteine + H(+)</text>
        <dbReference type="Rhea" id="RHEA:15197"/>
        <dbReference type="Rhea" id="RHEA-COMP:12418"/>
        <dbReference type="Rhea" id="RHEA-COMP:12419"/>
        <dbReference type="ChEBI" id="CHEBI:15378"/>
        <dbReference type="ChEBI" id="CHEBI:57856"/>
        <dbReference type="ChEBI" id="CHEBI:59789"/>
        <dbReference type="ChEBI" id="CHEBI:90615"/>
        <dbReference type="ChEBI" id="CHEBI:90616"/>
        <dbReference type="EC" id="2.1.1.72"/>
    </reaction>
</comment>
<organism evidence="7 8">
    <name type="scientific">Peteryoungia desertarenae</name>
    <dbReference type="NCBI Taxonomy" id="1813451"/>
    <lineage>
        <taxon>Bacteria</taxon>
        <taxon>Pseudomonadati</taxon>
        <taxon>Pseudomonadota</taxon>
        <taxon>Alphaproteobacteria</taxon>
        <taxon>Hyphomicrobiales</taxon>
        <taxon>Rhizobiaceae</taxon>
        <taxon>Peteryoungia</taxon>
    </lineage>
</organism>
<dbReference type="EC" id="2.1.1.-" evidence="5"/>
<dbReference type="Proteomes" id="UP000308530">
    <property type="component" value="Plasmid pPRADMK78_02"/>
</dbReference>
<evidence type="ECO:0000256" key="5">
    <source>
        <dbReference type="RuleBase" id="RU362026"/>
    </source>
</evidence>
<sequence>MSPARPRVQDGHLVFEVPALPNGILQGDCLDIMPTLPAASVDLVLTDPPYICGYRDRAGRTVANDNRADWVAPAFHEVARLMKPGSLCISFYGWTATDTFFGAWRAAGLRPVAHLVFCKTHASRSGLFRGMHENAFVLAKGHPSMPAEALSDVRGWTYTGNKLHPTQKPVEELVPLIRTYCPAGGVVFDPFAGSGSTLVAAKSVGCRYLGIELDATHAATAEKRLC</sequence>
<dbReference type="InterPro" id="IPR001091">
    <property type="entry name" value="RM_Methyltransferase"/>
</dbReference>
<keyword evidence="3" id="KW-0808">Transferase</keyword>
<keyword evidence="7" id="KW-0614">Plasmid</keyword>
<comment type="similarity">
    <text evidence="1 5">Belongs to the N(4)/N(6)-methyltransferase family.</text>
</comment>
<evidence type="ECO:0000313" key="7">
    <source>
        <dbReference type="EMBL" id="QLF72066.1"/>
    </source>
</evidence>
<feature type="domain" description="DNA methylase N-4/N-6" evidence="6">
    <location>
        <begin position="41"/>
        <end position="222"/>
    </location>
</feature>
<dbReference type="NCBIfam" id="NF010253">
    <property type="entry name" value="PRK13699.1"/>
    <property type="match status" value="1"/>
</dbReference>
<proteinExistence type="inferred from homology"/>
<protein>
    <recommendedName>
        <fullName evidence="5">Methyltransferase</fullName>
        <ecNumber evidence="5">2.1.1.-</ecNumber>
    </recommendedName>
</protein>
<keyword evidence="8" id="KW-1185">Reference proteome</keyword>
<reference evidence="7 8" key="1">
    <citation type="submission" date="2020-06" db="EMBL/GenBank/DDBJ databases">
        <title>Genome sequence of Rhizobium sp strain ADMK78.</title>
        <authorList>
            <person name="Rahi P."/>
        </authorList>
    </citation>
    <scope>NUCLEOTIDE SEQUENCE [LARGE SCALE GENOMIC DNA]</scope>
    <source>
        <strain evidence="7 8">ADMK78</strain>
        <plasmid evidence="7 8">pPRADMK78_02</plasmid>
    </source>
</reference>
<geneLocation type="plasmid" evidence="7 8">
    <name>pPRADMK78_02</name>
</geneLocation>
<dbReference type="EMBL" id="CP058352">
    <property type="protein sequence ID" value="QLF72066.1"/>
    <property type="molecule type" value="Genomic_DNA"/>
</dbReference>
<dbReference type="PRINTS" id="PR00508">
    <property type="entry name" value="S21N4MTFRASE"/>
</dbReference>
<evidence type="ECO:0000256" key="2">
    <source>
        <dbReference type="ARBA" id="ARBA00022603"/>
    </source>
</evidence>
<dbReference type="PROSITE" id="PS00092">
    <property type="entry name" value="N6_MTASE"/>
    <property type="match status" value="1"/>
</dbReference>
<evidence type="ECO:0000313" key="8">
    <source>
        <dbReference type="Proteomes" id="UP000308530"/>
    </source>
</evidence>
<dbReference type="GO" id="GO:0032259">
    <property type="term" value="P:methylation"/>
    <property type="evidence" value="ECO:0007669"/>
    <property type="project" value="UniProtKB-KW"/>
</dbReference>
<name>A0ABX6QTZ5_9HYPH</name>
<keyword evidence="2 7" id="KW-0489">Methyltransferase</keyword>
<dbReference type="InterPro" id="IPR002052">
    <property type="entry name" value="DNA_methylase_N6_adenine_CS"/>
</dbReference>
<dbReference type="Gene3D" id="3.40.50.150">
    <property type="entry name" value="Vaccinia Virus protein VP39"/>
    <property type="match status" value="1"/>
</dbReference>
<dbReference type="SUPFAM" id="SSF53335">
    <property type="entry name" value="S-adenosyl-L-methionine-dependent methyltransferases"/>
    <property type="match status" value="1"/>
</dbReference>